<dbReference type="SUPFAM" id="SSF53448">
    <property type="entry name" value="Nucleotide-diphospho-sugar transferases"/>
    <property type="match status" value="1"/>
</dbReference>
<proteinExistence type="predicted"/>
<comment type="subcellular location">
    <subcellularLocation>
        <location evidence="1">Cell membrane</location>
    </subcellularLocation>
</comment>
<dbReference type="GO" id="GO:0005886">
    <property type="term" value="C:plasma membrane"/>
    <property type="evidence" value="ECO:0007669"/>
    <property type="project" value="UniProtKB-SubCell"/>
</dbReference>
<dbReference type="AlphaFoldDB" id="A0AAE3SM30"/>
<keyword evidence="4" id="KW-0808">Transferase</keyword>
<dbReference type="InterPro" id="IPR001173">
    <property type="entry name" value="Glyco_trans_2-like"/>
</dbReference>
<evidence type="ECO:0000256" key="2">
    <source>
        <dbReference type="ARBA" id="ARBA00022475"/>
    </source>
</evidence>
<evidence type="ECO:0000256" key="1">
    <source>
        <dbReference type="ARBA" id="ARBA00004236"/>
    </source>
</evidence>
<dbReference type="NCBIfam" id="TIGR04283">
    <property type="entry name" value="glyco_like_mftF"/>
    <property type="match status" value="1"/>
</dbReference>
<keyword evidence="8" id="KW-1185">Reference proteome</keyword>
<dbReference type="InterPro" id="IPR029044">
    <property type="entry name" value="Nucleotide-diphossugar_trans"/>
</dbReference>
<evidence type="ECO:0000256" key="4">
    <source>
        <dbReference type="ARBA" id="ARBA00022679"/>
    </source>
</evidence>
<dbReference type="PANTHER" id="PTHR43646:SF2">
    <property type="entry name" value="GLYCOSYLTRANSFERASE 2-LIKE DOMAIN-CONTAINING PROTEIN"/>
    <property type="match status" value="1"/>
</dbReference>
<dbReference type="EMBL" id="JAPFQP010000001">
    <property type="protein sequence ID" value="MCX2718139.1"/>
    <property type="molecule type" value="Genomic_DNA"/>
</dbReference>
<accession>A0AAE3SM30</accession>
<dbReference type="Gene3D" id="3.90.550.10">
    <property type="entry name" value="Spore Coat Polysaccharide Biosynthesis Protein SpsA, Chain A"/>
    <property type="match status" value="1"/>
</dbReference>
<evidence type="ECO:0000256" key="3">
    <source>
        <dbReference type="ARBA" id="ARBA00022676"/>
    </source>
</evidence>
<dbReference type="GO" id="GO:0016757">
    <property type="term" value="F:glycosyltransferase activity"/>
    <property type="evidence" value="ECO:0007669"/>
    <property type="project" value="UniProtKB-KW"/>
</dbReference>
<dbReference type="RefSeq" id="WP_266010136.1">
    <property type="nucleotide sequence ID" value="NZ_JAPFQP010000001.1"/>
</dbReference>
<dbReference type="InterPro" id="IPR026461">
    <property type="entry name" value="Trfase_2_rSAM/seldom_assoc"/>
</dbReference>
<dbReference type="Proteomes" id="UP001207116">
    <property type="component" value="Unassembled WGS sequence"/>
</dbReference>
<keyword evidence="3" id="KW-0328">Glycosyltransferase</keyword>
<dbReference type="CDD" id="cd02522">
    <property type="entry name" value="GT_2_like_a"/>
    <property type="match status" value="1"/>
</dbReference>
<evidence type="ECO:0000259" key="6">
    <source>
        <dbReference type="Pfam" id="PF00535"/>
    </source>
</evidence>
<evidence type="ECO:0000256" key="5">
    <source>
        <dbReference type="ARBA" id="ARBA00023136"/>
    </source>
</evidence>
<keyword evidence="5" id="KW-0472">Membrane</keyword>
<feature type="domain" description="Glycosyltransferase 2-like" evidence="6">
    <location>
        <begin position="9"/>
        <end position="123"/>
    </location>
</feature>
<dbReference type="PANTHER" id="PTHR43646">
    <property type="entry name" value="GLYCOSYLTRANSFERASE"/>
    <property type="match status" value="1"/>
</dbReference>
<organism evidence="7 8">
    <name type="scientific">Lentiprolixibacter aurantiacus</name>
    <dbReference type="NCBI Taxonomy" id="2993939"/>
    <lineage>
        <taxon>Bacteria</taxon>
        <taxon>Pseudomonadati</taxon>
        <taxon>Bacteroidota</taxon>
        <taxon>Flavobacteriia</taxon>
        <taxon>Flavobacteriales</taxon>
        <taxon>Flavobacteriaceae</taxon>
        <taxon>Lentiprolixibacter</taxon>
    </lineage>
</organism>
<gene>
    <name evidence="7" type="ORF">OO016_00875</name>
</gene>
<protein>
    <submittedName>
        <fullName evidence="7">TIGR04283 family arsenosugar biosynthesis glycosyltransferase</fullName>
    </submittedName>
</protein>
<keyword evidence="2" id="KW-1003">Cell membrane</keyword>
<reference evidence="7" key="1">
    <citation type="submission" date="2022-11" db="EMBL/GenBank/DDBJ databases">
        <title>The characterization of three novel Bacteroidetes species and genomic analysis of their roles in tidal elemental geochemical cycles.</title>
        <authorList>
            <person name="Ma K.-J."/>
        </authorList>
    </citation>
    <scope>NUCLEOTIDE SEQUENCE</scope>
    <source>
        <strain evidence="7">M415</strain>
    </source>
</reference>
<sequence>MHSNQPQISVIIPVLNEEDLVITQHRAIKEASTTNRPLEIIYVDGGSTDQTIVKTKELQARLLHSDRGRAKQMNLGAEEARGDILYFLHADTLPPKGFDQSIIDAADNGVKAGSFRMKFDSNSTFLRFFAWFTRFNHWLCRGGDQSIFISKDYFKTSGGFDEDYMIYEDLEFIKRLYRQGLFKVLPDYVVTSARKYNQLGKYRLQYHFAVIHLKNYLGKSPEEIYDYYKRYIQS</sequence>
<evidence type="ECO:0000313" key="8">
    <source>
        <dbReference type="Proteomes" id="UP001207116"/>
    </source>
</evidence>
<comment type="caution">
    <text evidence="7">The sequence shown here is derived from an EMBL/GenBank/DDBJ whole genome shotgun (WGS) entry which is preliminary data.</text>
</comment>
<dbReference type="Pfam" id="PF00535">
    <property type="entry name" value="Glycos_transf_2"/>
    <property type="match status" value="1"/>
</dbReference>
<evidence type="ECO:0000313" key="7">
    <source>
        <dbReference type="EMBL" id="MCX2718139.1"/>
    </source>
</evidence>
<name>A0AAE3SM30_9FLAO</name>